<dbReference type="SUPFAM" id="SSF75712">
    <property type="entry name" value="Rad50 coiled-coil Zn hook"/>
    <property type="match status" value="1"/>
</dbReference>
<dbReference type="AlphaFoldDB" id="A0A2U9ISD3"/>
<dbReference type="PANTHER" id="PTHR32114:SF2">
    <property type="entry name" value="ABC TRANSPORTER ABCH.3"/>
    <property type="match status" value="1"/>
</dbReference>
<dbReference type="RefSeq" id="WP_110368920.1">
    <property type="nucleotide sequence ID" value="NZ_CP029287.2"/>
</dbReference>
<dbReference type="OrthoDB" id="36891at2157"/>
<evidence type="ECO:0000256" key="2">
    <source>
        <dbReference type="SAM" id="Coils"/>
    </source>
</evidence>
<reference evidence="4" key="2">
    <citation type="submission" date="2020-03" db="EMBL/GenBank/DDBJ databases">
        <title>Complete Genome Sequences of Extremely Thermoacidophilic, Metal-Mobilizing Type-Strain Members of the Archaeal Family Sulfolobaceae: Acidianus brierleyi DSM-1651T, Acidianus sulfidivorans DSM-18786T, Metallosphaera hakonensis DSM-7519T, and Metallosphaera prunae DSM-10039T.</title>
        <authorList>
            <person name="Counts J.A."/>
            <person name="Kelly R.M."/>
        </authorList>
    </citation>
    <scope>NUCLEOTIDE SEQUENCE [LARGE SCALE GENOMIC DNA]</scope>
    <source>
        <strain evidence="4">HO1-1</strain>
    </source>
</reference>
<keyword evidence="4" id="KW-1185">Reference proteome</keyword>
<evidence type="ECO:0000256" key="1">
    <source>
        <dbReference type="ARBA" id="ARBA00023054"/>
    </source>
</evidence>
<reference evidence="3 4" key="1">
    <citation type="submission" date="2018-05" db="EMBL/GenBank/DDBJ databases">
        <title>Complete Genome Sequences of Extremely Thermoacidophilic, Metal-Mobilizing Type-Strain Members of the Archaeal Family Sulfolobaceae: Acidianus brierleyi DSM-1651T, Acidianus sulfidivorans DSM-18786T, Metallosphaera hakonensis DSM-7519T, and Metallosphaera prunae DSM-10039T.</title>
        <authorList>
            <person name="Counts J.A."/>
            <person name="Kelly R.M."/>
        </authorList>
    </citation>
    <scope>NUCLEOTIDE SEQUENCE [LARGE SCALE GENOMIC DNA]</scope>
    <source>
        <strain evidence="3 4">HO1-1</strain>
    </source>
</reference>
<dbReference type="Proteomes" id="UP000247586">
    <property type="component" value="Chromosome"/>
</dbReference>
<name>A0A2U9ISD3_9CREN</name>
<evidence type="ECO:0000313" key="3">
    <source>
        <dbReference type="EMBL" id="AWR98926.1"/>
    </source>
</evidence>
<dbReference type="Gene3D" id="1.10.287.510">
    <property type="entry name" value="Helix hairpin bin"/>
    <property type="match status" value="1"/>
</dbReference>
<dbReference type="KEGG" id="mhk:DFR87_03580"/>
<protein>
    <recommendedName>
        <fullName evidence="5">Zinc-hook domain-containing protein</fullName>
    </recommendedName>
</protein>
<proteinExistence type="predicted"/>
<sequence length="586" mass="68500">MRVKISNIGGIAGPLDIEINKGVNVYTAPNAYGKTSLSRAMVSMLTSEIKPEDLLNVFSDSGYIEVRYNDKEYYRRIRRVKNKIAENAKLIMDDKRALLLSFFSPENKLLNQILGGQEQIEWFISTTAEIDKIKQIRTNVDERLKILKEEHEELKGKYKDAVTIQAEIRTIENEIEMLKKETESDRLINSTTQSISVTRQNKLAELNSKIEQKKKELLDLQTKHTKLELEIQQKESMIRPETKKIFEDQLNQINEELQRKSSLKNETEIGIRVLERVLDEIKDAEKSHLDTCYVCGSHVDPEIWRTRVDVISSELRMRRNSFESVKMEIDEMLKKRDELSKKLSEFENIKNEVARLKTKKQELLNRMESVKEQIGELERQKREMEDRFNKNAEMIRVTGGENVITKRINELINKKSQLEYELSNLGIPASTLNKIKEKEKEIEELEAKSQELQQEYIRRLTVAKEEFTRIANSLMKELDFDLEAEITPDFTLTVKRNGTLMDLRKLSSSERTSLALVLVITAIKSYFKTPFFIVDESFMTFDQRRFQKLVNYLGDLTEYIIITRSDENVGLTREEREEEKQVSVSQ</sequence>
<dbReference type="NCBIfam" id="NF045487">
    <property type="entry name" value="ASRP"/>
    <property type="match status" value="1"/>
</dbReference>
<reference evidence="4" key="3">
    <citation type="submission" date="2020-03" db="EMBL/GenBank/DDBJ databases">
        <title>Sequencing and Assembly of Multiple Reported Metal-Biooxidizing Members of the Extremely Thermoacidophilic Archaeal Family Sulfolobaceae.</title>
        <authorList>
            <person name="Counts J.A."/>
            <person name="Kelly R.M."/>
        </authorList>
    </citation>
    <scope>NUCLEOTIDE SEQUENCE [LARGE SCALE GENOMIC DNA]</scope>
    <source>
        <strain evidence="4">HO1-1</strain>
    </source>
</reference>
<keyword evidence="1 2" id="KW-0175">Coiled coil</keyword>
<feature type="coiled-coil region" evidence="2">
    <location>
        <begin position="130"/>
        <end position="266"/>
    </location>
</feature>
<organism evidence="3 4">
    <name type="scientific">Metallosphaera hakonensis JCM 8857 = DSM 7519</name>
    <dbReference type="NCBI Taxonomy" id="1293036"/>
    <lineage>
        <taxon>Archaea</taxon>
        <taxon>Thermoproteota</taxon>
        <taxon>Thermoprotei</taxon>
        <taxon>Sulfolobales</taxon>
        <taxon>Sulfolobaceae</taxon>
        <taxon>Metallosphaera</taxon>
    </lineage>
</organism>
<dbReference type="Gene3D" id="3.40.50.300">
    <property type="entry name" value="P-loop containing nucleotide triphosphate hydrolases"/>
    <property type="match status" value="2"/>
</dbReference>
<gene>
    <name evidence="3" type="ORF">DFR87_03580</name>
</gene>
<accession>A0A2U9ISD3</accession>
<dbReference type="PANTHER" id="PTHR32114">
    <property type="entry name" value="ABC TRANSPORTER ABCH.3"/>
    <property type="match status" value="1"/>
</dbReference>
<dbReference type="EMBL" id="CP029287">
    <property type="protein sequence ID" value="AWR98926.1"/>
    <property type="molecule type" value="Genomic_DNA"/>
</dbReference>
<feature type="coiled-coil region" evidence="2">
    <location>
        <begin position="428"/>
        <end position="455"/>
    </location>
</feature>
<feature type="coiled-coil region" evidence="2">
    <location>
        <begin position="322"/>
        <end position="394"/>
    </location>
</feature>
<dbReference type="InterPro" id="IPR027417">
    <property type="entry name" value="P-loop_NTPase"/>
</dbReference>
<dbReference type="GeneID" id="36834392"/>
<dbReference type="SUPFAM" id="SSF52540">
    <property type="entry name" value="P-loop containing nucleoside triphosphate hydrolases"/>
    <property type="match status" value="1"/>
</dbReference>
<evidence type="ECO:0008006" key="5">
    <source>
        <dbReference type="Google" id="ProtNLM"/>
    </source>
</evidence>
<evidence type="ECO:0000313" key="4">
    <source>
        <dbReference type="Proteomes" id="UP000247586"/>
    </source>
</evidence>